<comment type="caution">
    <text evidence="1">The sequence shown here is derived from an EMBL/GenBank/DDBJ whole genome shotgun (WGS) entry which is preliminary data.</text>
</comment>
<dbReference type="EMBL" id="LAZR01016796">
    <property type="protein sequence ID" value="KKM02970.1"/>
    <property type="molecule type" value="Genomic_DNA"/>
</dbReference>
<reference evidence="1" key="1">
    <citation type="journal article" date="2015" name="Nature">
        <title>Complex archaea that bridge the gap between prokaryotes and eukaryotes.</title>
        <authorList>
            <person name="Spang A."/>
            <person name="Saw J.H."/>
            <person name="Jorgensen S.L."/>
            <person name="Zaremba-Niedzwiedzka K."/>
            <person name="Martijn J."/>
            <person name="Lind A.E."/>
            <person name="van Eijk R."/>
            <person name="Schleper C."/>
            <person name="Guy L."/>
            <person name="Ettema T.J."/>
        </authorList>
    </citation>
    <scope>NUCLEOTIDE SEQUENCE</scope>
</reference>
<gene>
    <name evidence="1" type="ORF">LCGC14_1779090</name>
</gene>
<dbReference type="AlphaFoldDB" id="A0A0F9GVV6"/>
<evidence type="ECO:0000313" key="1">
    <source>
        <dbReference type="EMBL" id="KKM02970.1"/>
    </source>
</evidence>
<proteinExistence type="predicted"/>
<accession>A0A0F9GVV6</accession>
<protein>
    <submittedName>
        <fullName evidence="1">Uncharacterized protein</fullName>
    </submittedName>
</protein>
<sequence length="179" mass="20457">MTKLLLSLAVSFIFVGLFAQSHIELFTLAGAYGFPSNYESPYENEKAMPAGVLANLKAPIPFNDYTVWFNQLTYTTFHINNDIQMLAEIANPIHLHSFILQTGLFKKFGNMMDQKMFGTDVDKGILVLFAPRYMTDFQNTSSKNFQFGAVVLYQKIFSWKLIMRFGAMYHQELGGPYFV</sequence>
<organism evidence="1">
    <name type="scientific">marine sediment metagenome</name>
    <dbReference type="NCBI Taxonomy" id="412755"/>
    <lineage>
        <taxon>unclassified sequences</taxon>
        <taxon>metagenomes</taxon>
        <taxon>ecological metagenomes</taxon>
    </lineage>
</organism>
<name>A0A0F9GVV6_9ZZZZ</name>